<reference evidence="1" key="2">
    <citation type="submission" date="2016-06" db="EMBL/GenBank/DDBJ databases">
        <title>The genome of a short-lived fish provides insights into sex chromosome evolution and the genetic control of aging.</title>
        <authorList>
            <person name="Reichwald K."/>
            <person name="Felder M."/>
            <person name="Petzold A."/>
            <person name="Koch P."/>
            <person name="Groth M."/>
            <person name="Platzer M."/>
        </authorList>
    </citation>
    <scope>NUCLEOTIDE SEQUENCE</scope>
    <source>
        <tissue evidence="1">Brain</tissue>
    </source>
</reference>
<reference evidence="1" key="1">
    <citation type="submission" date="2016-05" db="EMBL/GenBank/DDBJ databases">
        <authorList>
            <person name="Lavstsen T."/>
            <person name="Jespersen J.S."/>
        </authorList>
    </citation>
    <scope>NUCLEOTIDE SEQUENCE</scope>
    <source>
        <tissue evidence="1">Brain</tissue>
    </source>
</reference>
<name>A0A1A8Q1K7_9TELE</name>
<dbReference type="AlphaFoldDB" id="A0A1A8Q1K7"/>
<accession>A0A1A8Q1K7</accession>
<sequence>KQSDWQGMPNEGEIMWKYDQAQEQHVATSLGSHIQDFYLSTTD</sequence>
<protein>
    <submittedName>
        <fullName evidence="1">Uncharacterized protein</fullName>
    </submittedName>
</protein>
<gene>
    <name evidence="1" type="primary">BX530070.1</name>
</gene>
<organism evidence="1">
    <name type="scientific">Nothobranchius pienaari</name>
    <dbReference type="NCBI Taxonomy" id="704102"/>
    <lineage>
        <taxon>Eukaryota</taxon>
        <taxon>Metazoa</taxon>
        <taxon>Chordata</taxon>
        <taxon>Craniata</taxon>
        <taxon>Vertebrata</taxon>
        <taxon>Euteleostomi</taxon>
        <taxon>Actinopterygii</taxon>
        <taxon>Neopterygii</taxon>
        <taxon>Teleostei</taxon>
        <taxon>Neoteleostei</taxon>
        <taxon>Acanthomorphata</taxon>
        <taxon>Ovalentaria</taxon>
        <taxon>Atherinomorphae</taxon>
        <taxon>Cyprinodontiformes</taxon>
        <taxon>Nothobranchiidae</taxon>
        <taxon>Nothobranchius</taxon>
    </lineage>
</organism>
<proteinExistence type="predicted"/>
<feature type="non-terminal residue" evidence="1">
    <location>
        <position position="43"/>
    </location>
</feature>
<feature type="non-terminal residue" evidence="1">
    <location>
        <position position="1"/>
    </location>
</feature>
<dbReference type="EMBL" id="HAEG01010640">
    <property type="protein sequence ID" value="SBR87660.1"/>
    <property type="molecule type" value="Transcribed_RNA"/>
</dbReference>
<evidence type="ECO:0000313" key="1">
    <source>
        <dbReference type="EMBL" id="SBR87660.1"/>
    </source>
</evidence>